<keyword evidence="3" id="KW-0378">Hydrolase</keyword>
<organism evidence="3 4">
    <name type="scientific">Methylobacterium tardum</name>
    <dbReference type="NCBI Taxonomy" id="374432"/>
    <lineage>
        <taxon>Bacteria</taxon>
        <taxon>Pseudomonadati</taxon>
        <taxon>Pseudomonadota</taxon>
        <taxon>Alphaproteobacteria</taxon>
        <taxon>Hyphomicrobiales</taxon>
        <taxon>Methylobacteriaceae</taxon>
        <taxon>Methylobacterium</taxon>
    </lineage>
</organism>
<dbReference type="Gene3D" id="3.50.50.60">
    <property type="entry name" value="FAD/NAD(P)-binding domain"/>
    <property type="match status" value="1"/>
</dbReference>
<feature type="domain" description="FAD-dependent urate hydroxylase HpyO/Asp monooxygenase CreE-like FAD/NAD(P)-binding" evidence="2">
    <location>
        <begin position="16"/>
        <end position="165"/>
    </location>
</feature>
<dbReference type="InterPro" id="IPR052189">
    <property type="entry name" value="L-asp_N-monooxygenase_NS-form"/>
</dbReference>
<name>A0AA37TF08_9HYPH</name>
<dbReference type="PANTHER" id="PTHR40254">
    <property type="entry name" value="BLR0577 PROTEIN"/>
    <property type="match status" value="1"/>
</dbReference>
<dbReference type="InterPro" id="IPR036188">
    <property type="entry name" value="FAD/NAD-bd_sf"/>
</dbReference>
<reference evidence="4" key="1">
    <citation type="journal article" date="2019" name="Int. J. Syst. Evol. Microbiol.">
        <title>The Global Catalogue of Microorganisms (GCM) 10K type strain sequencing project: providing services to taxonomists for standard genome sequencing and annotation.</title>
        <authorList>
            <consortium name="The Broad Institute Genomics Platform"/>
            <consortium name="The Broad Institute Genome Sequencing Center for Infectious Disease"/>
            <person name="Wu L."/>
            <person name="Ma J."/>
        </authorList>
    </citation>
    <scope>NUCLEOTIDE SEQUENCE [LARGE SCALE GENOMIC DNA]</scope>
    <source>
        <strain evidence="4">NBRC 103632</strain>
    </source>
</reference>
<comment type="caution">
    <text evidence="3">The sequence shown here is derived from an EMBL/GenBank/DDBJ whole genome shotgun (WGS) entry which is preliminary data.</text>
</comment>
<protein>
    <submittedName>
        <fullName evidence="3">Hydroxyacylglutathione hydrolase</fullName>
    </submittedName>
</protein>
<feature type="region of interest" description="Disordered" evidence="1">
    <location>
        <begin position="468"/>
        <end position="491"/>
    </location>
</feature>
<evidence type="ECO:0000259" key="2">
    <source>
        <dbReference type="Pfam" id="PF13454"/>
    </source>
</evidence>
<dbReference type="GO" id="GO:0016787">
    <property type="term" value="F:hydrolase activity"/>
    <property type="evidence" value="ECO:0007669"/>
    <property type="project" value="UniProtKB-KW"/>
</dbReference>
<accession>A0AA37TF08</accession>
<dbReference type="Pfam" id="PF13454">
    <property type="entry name" value="NAD_binding_9"/>
    <property type="match status" value="1"/>
</dbReference>
<gene>
    <name evidence="3" type="ORF">GCM10007890_41680</name>
</gene>
<dbReference type="InterPro" id="IPR038732">
    <property type="entry name" value="HpyO/CreE_NAD-binding"/>
</dbReference>
<feature type="compositionally biased region" description="Polar residues" evidence="1">
    <location>
        <begin position="480"/>
        <end position="491"/>
    </location>
</feature>
<sequence length="491" mass="51352">MSVHAAPPAPDALRLVIVGGGFTGAALAIHAMRAAAGPLDIVVLEPRAELGRGVAYGTADRNHRINVPSDRMDVAAAESGAATAWFRAQGLLPEDEAARYLPRAAYGAYVGDLLARTGAAAGDRVRLRHLRMAATAVRRQNGAWMVDTDTGERIAADRVALCFGHAVPALPCRLAPGVAASRRFVPDPWAVDALAAIEPGASVLVVGTGLTMADVVTSLRASGHRGAITAVSRRGLLPRAHGVFLTSLDVLGPDRPRTALDLLRLLRRQVAAVDPALGWQPVLDSFRKVLPDVWNALPAAEQRRIVRRLLPFWEVHRFRIAPQIAAGLAQARAEGQLSVRRASVIGLALAADGRLEAELRAGDATERRRFDAVVLCTGPERDVSRNPLVAALLADGTARLDAVGLGLAVDRRSRVLGAAGAPQPGLYAFGPMTRGSFGEMSGAADIAHHIEAVVAGLLERDLEGALRPGALAGSAPGKAASSTSPSTEPDA</sequence>
<dbReference type="AlphaFoldDB" id="A0AA37TF08"/>
<evidence type="ECO:0000313" key="4">
    <source>
        <dbReference type="Proteomes" id="UP001157440"/>
    </source>
</evidence>
<evidence type="ECO:0000256" key="1">
    <source>
        <dbReference type="SAM" id="MobiDB-lite"/>
    </source>
</evidence>
<dbReference type="Proteomes" id="UP001157440">
    <property type="component" value="Unassembled WGS sequence"/>
</dbReference>
<dbReference type="RefSeq" id="WP_238198703.1">
    <property type="nucleotide sequence ID" value="NZ_BPQZ01000026.1"/>
</dbReference>
<dbReference type="SUPFAM" id="SSF51905">
    <property type="entry name" value="FAD/NAD(P)-binding domain"/>
    <property type="match status" value="1"/>
</dbReference>
<dbReference type="EMBL" id="BSPL01000020">
    <property type="protein sequence ID" value="GLS72155.1"/>
    <property type="molecule type" value="Genomic_DNA"/>
</dbReference>
<evidence type="ECO:0000313" key="3">
    <source>
        <dbReference type="EMBL" id="GLS72155.1"/>
    </source>
</evidence>
<proteinExistence type="predicted"/>
<dbReference type="PANTHER" id="PTHR40254:SF1">
    <property type="entry name" value="BLR0577 PROTEIN"/>
    <property type="match status" value="1"/>
</dbReference>
<keyword evidence="4" id="KW-1185">Reference proteome</keyword>